<name>A0A431VJ76_9PROT</name>
<evidence type="ECO:0000313" key="2">
    <source>
        <dbReference type="Proteomes" id="UP000277007"/>
    </source>
</evidence>
<gene>
    <name evidence="1" type="ORF">EJ903_08345</name>
</gene>
<proteinExistence type="predicted"/>
<dbReference type="Pfam" id="PF05762">
    <property type="entry name" value="VWA_CoxE"/>
    <property type="match status" value="1"/>
</dbReference>
<dbReference type="RefSeq" id="WP_126614051.1">
    <property type="nucleotide sequence ID" value="NZ_JBHUCY010000001.1"/>
</dbReference>
<keyword evidence="2" id="KW-1185">Reference proteome</keyword>
<reference evidence="1 2" key="1">
    <citation type="submission" date="2018-12" db="EMBL/GenBank/DDBJ databases">
        <authorList>
            <person name="Yang Y."/>
        </authorList>
    </citation>
    <scope>NUCLEOTIDE SEQUENCE [LARGE SCALE GENOMIC DNA]</scope>
    <source>
        <strain evidence="1 2">L-25-5w-1</strain>
    </source>
</reference>
<evidence type="ECO:0000313" key="1">
    <source>
        <dbReference type="EMBL" id="RTR21412.1"/>
    </source>
</evidence>
<dbReference type="Proteomes" id="UP000277007">
    <property type="component" value="Unassembled WGS sequence"/>
</dbReference>
<dbReference type="PANTHER" id="PTHR39338">
    <property type="entry name" value="BLL5662 PROTEIN-RELATED"/>
    <property type="match status" value="1"/>
</dbReference>
<sequence>MFTRFFFDLRKAGVPVSLTEYLTLMEAMTRGVANFRVEEFYYLSRACLVKDERNLDRFDRVFGATFKGIGDATADGTDEIPVTDLPDEWLRKLAERFLTEEEKARIQALGGWDKLMETLAQRLAEQKGRHQGGSKWIGTAGTSPFGAYGYNPEGVRIGQRESRHRRAVKVWDKREFKNLDDGVEIGTRNIKVALRRLRKFARSGAASELDLPGTIRATAANAGWLDLKMVPERHNSVKVLLFLDIGGSMDDHIRLIEELFSAARSEFKHLEHFYFHNCVYEGVWRDNARRHVERTPTLEVINTYPADYKLVFVGDAAMSPYEITYPGGSVEHWNEEAGQVWMQRLLSVYSRAVWLNPTPRPYWDYSESTRLLTKLMDGRMFPLTLEGLDAAMRELVR</sequence>
<organism evidence="1 2">
    <name type="scientific">Azospirillum griseum</name>
    <dbReference type="NCBI Taxonomy" id="2496639"/>
    <lineage>
        <taxon>Bacteria</taxon>
        <taxon>Pseudomonadati</taxon>
        <taxon>Pseudomonadota</taxon>
        <taxon>Alphaproteobacteria</taxon>
        <taxon>Rhodospirillales</taxon>
        <taxon>Azospirillaceae</taxon>
        <taxon>Azospirillum</taxon>
    </lineage>
</organism>
<dbReference type="EMBL" id="RXMA01000006">
    <property type="protein sequence ID" value="RTR21412.1"/>
    <property type="molecule type" value="Genomic_DNA"/>
</dbReference>
<dbReference type="PANTHER" id="PTHR39338:SF7">
    <property type="entry name" value="BLL6692 PROTEIN"/>
    <property type="match status" value="1"/>
</dbReference>
<accession>A0A431VJ76</accession>
<dbReference type="OrthoDB" id="9764216at2"/>
<comment type="caution">
    <text evidence="1">The sequence shown here is derived from an EMBL/GenBank/DDBJ whole genome shotgun (WGS) entry which is preliminary data.</text>
</comment>
<protein>
    <submittedName>
        <fullName evidence="1">VWA domain-containing protein</fullName>
    </submittedName>
</protein>
<dbReference type="AlphaFoldDB" id="A0A431VJ76"/>
<dbReference type="InterPro" id="IPR008912">
    <property type="entry name" value="Uncharacterised_CoxE"/>
</dbReference>